<dbReference type="EMBL" id="FUWM01000016">
    <property type="protein sequence ID" value="SJZ82615.1"/>
    <property type="molecule type" value="Genomic_DNA"/>
</dbReference>
<dbReference type="InterPro" id="IPR051268">
    <property type="entry name" value="Type-I_R_enzyme_R_subunit"/>
</dbReference>
<dbReference type="RefSeq" id="WP_078810363.1">
    <property type="nucleotide sequence ID" value="NZ_FUWM01000016.1"/>
</dbReference>
<comment type="catalytic activity">
    <reaction evidence="1 11">
        <text>Endonucleolytic cleavage of DNA to give random double-stranded fragments with terminal 5'-phosphates, ATP is simultaneously hydrolyzed.</text>
        <dbReference type="EC" id="3.1.21.3"/>
    </reaction>
</comment>
<dbReference type="GO" id="GO:0005524">
    <property type="term" value="F:ATP binding"/>
    <property type="evidence" value="ECO:0007669"/>
    <property type="project" value="UniProtKB-KW"/>
</dbReference>
<dbReference type="InterPro" id="IPR014001">
    <property type="entry name" value="Helicase_ATP-bd"/>
</dbReference>
<dbReference type="GO" id="GO:0009035">
    <property type="term" value="F:type I site-specific deoxyribonuclease activity"/>
    <property type="evidence" value="ECO:0007669"/>
    <property type="project" value="UniProtKB-EC"/>
</dbReference>
<dbReference type="STRING" id="142842.SAMN02745118_01918"/>
<dbReference type="GO" id="GO:0009307">
    <property type="term" value="P:DNA restriction-modification system"/>
    <property type="evidence" value="ECO:0007669"/>
    <property type="project" value="UniProtKB-KW"/>
</dbReference>
<keyword evidence="14" id="KW-1185">Reference proteome</keyword>
<dbReference type="InterPro" id="IPR007409">
    <property type="entry name" value="Restrct_endonuc_type1_HsdR_N"/>
</dbReference>
<evidence type="ECO:0000256" key="1">
    <source>
        <dbReference type="ARBA" id="ARBA00000851"/>
    </source>
</evidence>
<keyword evidence="6 11" id="KW-0680">Restriction system</keyword>
<dbReference type="InterPro" id="IPR021810">
    <property type="entry name" value="T1RH-like_C"/>
</dbReference>
<keyword evidence="5 11" id="KW-0547">Nucleotide-binding</keyword>
<evidence type="ECO:0000256" key="10">
    <source>
        <dbReference type="ARBA" id="ARBA00023125"/>
    </source>
</evidence>
<dbReference type="SMART" id="SM00487">
    <property type="entry name" value="DEXDc"/>
    <property type="match status" value="1"/>
</dbReference>
<dbReference type="Gene3D" id="3.90.1570.50">
    <property type="match status" value="1"/>
</dbReference>
<evidence type="ECO:0000256" key="5">
    <source>
        <dbReference type="ARBA" id="ARBA00022741"/>
    </source>
</evidence>
<dbReference type="Pfam" id="PF04313">
    <property type="entry name" value="HSDR_N"/>
    <property type="match status" value="1"/>
</dbReference>
<keyword evidence="7" id="KW-0255">Endonuclease</keyword>
<evidence type="ECO:0000256" key="7">
    <source>
        <dbReference type="ARBA" id="ARBA00022759"/>
    </source>
</evidence>
<dbReference type="InterPro" id="IPR040980">
    <property type="entry name" value="SWI2_SNF2"/>
</dbReference>
<dbReference type="CDD" id="cd22332">
    <property type="entry name" value="HsdR_N"/>
    <property type="match status" value="1"/>
</dbReference>
<keyword evidence="9 11" id="KW-0067">ATP-binding</keyword>
<evidence type="ECO:0000256" key="3">
    <source>
        <dbReference type="ARBA" id="ARBA00011296"/>
    </source>
</evidence>
<evidence type="ECO:0000256" key="11">
    <source>
        <dbReference type="RuleBase" id="RU364115"/>
    </source>
</evidence>
<keyword evidence="10 11" id="KW-0238">DNA-binding</keyword>
<evidence type="ECO:0000313" key="14">
    <source>
        <dbReference type="Proteomes" id="UP000190625"/>
    </source>
</evidence>
<dbReference type="AlphaFoldDB" id="A0A1T4NTZ1"/>
<reference evidence="14" key="1">
    <citation type="submission" date="2017-02" db="EMBL/GenBank/DDBJ databases">
        <authorList>
            <person name="Varghese N."/>
            <person name="Submissions S."/>
        </authorList>
    </citation>
    <scope>NUCLEOTIDE SEQUENCE [LARGE SCALE GENOMIC DNA]</scope>
    <source>
        <strain evidence="14">ATCC BAA-73</strain>
    </source>
</reference>
<dbReference type="InterPro" id="IPR027417">
    <property type="entry name" value="P-loop_NTPase"/>
</dbReference>
<evidence type="ECO:0000256" key="8">
    <source>
        <dbReference type="ARBA" id="ARBA00022801"/>
    </source>
</evidence>
<comment type="subunit">
    <text evidence="3 11">The type I restriction/modification system is composed of three polypeptides R, M and S.</text>
</comment>
<dbReference type="Pfam" id="PF18766">
    <property type="entry name" value="SWI2_SNF2"/>
    <property type="match status" value="1"/>
</dbReference>
<dbReference type="PANTHER" id="PTHR30195:SF15">
    <property type="entry name" value="TYPE I RESTRICTION ENZYME HINDI ENDONUCLEASE SUBUNIT"/>
    <property type="match status" value="1"/>
</dbReference>
<dbReference type="Gene3D" id="3.40.50.300">
    <property type="entry name" value="P-loop containing nucleotide triphosphate hydrolases"/>
    <property type="match status" value="2"/>
</dbReference>
<dbReference type="CDD" id="cd18800">
    <property type="entry name" value="SF2_C_EcoR124I-like"/>
    <property type="match status" value="1"/>
</dbReference>
<gene>
    <name evidence="13" type="ORF">SAMN02745118_01918</name>
</gene>
<keyword evidence="4" id="KW-0540">Nuclease</keyword>
<evidence type="ECO:0000256" key="6">
    <source>
        <dbReference type="ARBA" id="ARBA00022747"/>
    </source>
</evidence>
<dbReference type="InterPro" id="IPR004473">
    <property type="entry name" value="Restrct_endonuc_typeI_HsdR"/>
</dbReference>
<comment type="similarity">
    <text evidence="2 11">Belongs to the HsdR family.</text>
</comment>
<dbReference type="EC" id="3.1.21.3" evidence="11"/>
<sequence>MAKNWDEYHLVEKRALNLFNKLGYQVYDANQADEMPTRESEHEVLLLDRLRAAIKRINPWISDNNLNKAVNEIRPARIQATNLMDANSTIHEKLVKYIALKQDRGKGKKNQTVKFIDFDNPENNEFIALNQYKVKGKENIIPDIVIFINGIPVGVVECKNPSTCNEPEEDAINQLRRYQDIRYDNEEEGAEQLFYTNQILVATWKDSASFSTVGAPARQYRAWKDPYPYTKEDIAELIDDNVTLQDILLFSMFKKENLLDLIQNFIVFEQEGNELVKKLARYQQFRAVNKALTNIKLAERLEDRNGTVWHTQGSGKSLSMLFLALKLKRMEELENPTLLIVTDRKDLDNQITGTFQRCGFPNPIQADSVKDLKKQIQLGAGKTIMTTVHKFQENEDKKYPVLTEDENVFVMVDEAHRTQYKDLALNMRRGLPNACYLGFTGTPIDKKQRSTRRTFGNYIDTYTIEESVADGATLPILYEGRLPEQKVEGNNLDKLFDRYFTEYTEEERKKIKQKYATARAIAEVPQRIETICLDIIEHYEEKIAPLKAQIVTVSREAAAIYKEKMDKLNGPESAVIMSGDNNDIPLIKKYNTSPSEQKDLISRFKDLDDSLRFLIVCDKLLTGFDAPVEQVMYLDKPLKEHNLLQAIARVNRRFDEKNYGLVVDYYGIFDHLQEALAIFNKADVENAVTPITAEKPNLEQSHRQVMQFFEGVDMDDLEACISLFAEEDVRLKFKQAFKAFSKSMDIVMPHPIADPYRDDLKTLGRIYKAVRNRYRDKSINIKGVGAKVKDLINEHIKTVDIKLLHEPVSILNEDKFDQIIEEKDNDKAKASEMEHAIKHTISVKMDENPVFYQSLKERLEELIEKRVQGRLNFKEEIEGLHDIIHDIREVKSKAEKLGLSEREFALYEILIKNIDEESSQEVAENKGKYKISGETSTVQGNEQIKELTQKLMIELEDMAVIDWQRKKQRLKKMRRKIKLNLAKKKKFKSKLKGLTTQIMKLAKNIL</sequence>
<dbReference type="Proteomes" id="UP000190625">
    <property type="component" value="Unassembled WGS sequence"/>
</dbReference>
<evidence type="ECO:0000256" key="2">
    <source>
        <dbReference type="ARBA" id="ARBA00008598"/>
    </source>
</evidence>
<feature type="domain" description="Helicase ATP-binding" evidence="12">
    <location>
        <begin position="297"/>
        <end position="461"/>
    </location>
</feature>
<dbReference type="GO" id="GO:0003677">
    <property type="term" value="F:DNA binding"/>
    <property type="evidence" value="ECO:0007669"/>
    <property type="project" value="UniProtKB-KW"/>
</dbReference>
<protein>
    <recommendedName>
        <fullName evidence="11">Type I restriction enzyme endonuclease subunit</fullName>
        <shortName evidence="11">R protein</shortName>
        <ecNumber evidence="11">3.1.21.3</ecNumber>
    </recommendedName>
    <alternativeName>
        <fullName evidence="11">Type-1 restriction enzyme R protein</fullName>
    </alternativeName>
</protein>
<dbReference type="PANTHER" id="PTHR30195">
    <property type="entry name" value="TYPE I SITE-SPECIFIC DEOXYRIBONUCLEASE PROTEIN SUBUNIT M AND R"/>
    <property type="match status" value="1"/>
</dbReference>
<dbReference type="OrthoDB" id="9758243at2"/>
<proteinExistence type="inferred from homology"/>
<evidence type="ECO:0000259" key="12">
    <source>
        <dbReference type="PROSITE" id="PS51192"/>
    </source>
</evidence>
<dbReference type="Pfam" id="PF22679">
    <property type="entry name" value="T1R_D3-like"/>
    <property type="match status" value="1"/>
</dbReference>
<evidence type="ECO:0000313" key="13">
    <source>
        <dbReference type="EMBL" id="SJZ82615.1"/>
    </source>
</evidence>
<dbReference type="SUPFAM" id="SSF52540">
    <property type="entry name" value="P-loop containing nucleoside triphosphate hydrolases"/>
    <property type="match status" value="2"/>
</dbReference>
<dbReference type="Pfam" id="PF11867">
    <property type="entry name" value="T1RH-like_C"/>
    <property type="match status" value="1"/>
</dbReference>
<dbReference type="PROSITE" id="PS51192">
    <property type="entry name" value="HELICASE_ATP_BIND_1"/>
    <property type="match status" value="1"/>
</dbReference>
<evidence type="ECO:0000256" key="4">
    <source>
        <dbReference type="ARBA" id="ARBA00022722"/>
    </source>
</evidence>
<dbReference type="NCBIfam" id="TIGR00348">
    <property type="entry name" value="hsdR"/>
    <property type="match status" value="1"/>
</dbReference>
<accession>A0A1T4NTZ1</accession>
<dbReference type="InterPro" id="IPR055180">
    <property type="entry name" value="HsdR_RecA-like_helicase_dom_2"/>
</dbReference>
<organism evidence="13 14">
    <name type="scientific">Selenihalanaerobacter shriftii</name>
    <dbReference type="NCBI Taxonomy" id="142842"/>
    <lineage>
        <taxon>Bacteria</taxon>
        <taxon>Bacillati</taxon>
        <taxon>Bacillota</taxon>
        <taxon>Clostridia</taxon>
        <taxon>Halanaerobiales</taxon>
        <taxon>Halobacteroidaceae</taxon>
        <taxon>Selenihalanaerobacter</taxon>
    </lineage>
</organism>
<dbReference type="CDD" id="cd18030">
    <property type="entry name" value="DEXHc_RE_I_HsdR"/>
    <property type="match status" value="1"/>
</dbReference>
<evidence type="ECO:0000256" key="9">
    <source>
        <dbReference type="ARBA" id="ARBA00022840"/>
    </source>
</evidence>
<name>A0A1T4NTZ1_9FIRM</name>
<keyword evidence="8 11" id="KW-0378">Hydrolase</keyword>
<comment type="function">
    <text evidence="11">Subunit R is required for both nuclease and ATPase activities, but not for modification.</text>
</comment>